<evidence type="ECO:0000313" key="4">
    <source>
        <dbReference type="Proteomes" id="UP000572680"/>
    </source>
</evidence>
<evidence type="ECO:0000259" key="2">
    <source>
        <dbReference type="Pfam" id="PF13529"/>
    </source>
</evidence>
<feature type="signal peptide" evidence="1">
    <location>
        <begin position="1"/>
        <end position="15"/>
    </location>
</feature>
<dbReference type="EMBL" id="JACJIA010000002">
    <property type="protein sequence ID" value="MBA8950704.1"/>
    <property type="molecule type" value="Genomic_DNA"/>
</dbReference>
<feature type="chain" id="PRO_5030874849" description="Peptidase C39-like domain-containing protein" evidence="1">
    <location>
        <begin position="16"/>
        <end position="217"/>
    </location>
</feature>
<dbReference type="Proteomes" id="UP000572680">
    <property type="component" value="Unassembled WGS sequence"/>
</dbReference>
<protein>
    <recommendedName>
        <fullName evidence="2">Peptidase C39-like domain-containing protein</fullName>
    </recommendedName>
</protein>
<reference evidence="3 4" key="1">
    <citation type="submission" date="2020-08" db="EMBL/GenBank/DDBJ databases">
        <title>Genomic Encyclopedia of Type Strains, Phase IV (KMG-IV): sequencing the most valuable type-strain genomes for metagenomic binning, comparative biology and taxonomic classification.</title>
        <authorList>
            <person name="Goeker M."/>
        </authorList>
    </citation>
    <scope>NUCLEOTIDE SEQUENCE [LARGE SCALE GENOMIC DNA]</scope>
    <source>
        <strain evidence="3 4">DSM 44197</strain>
    </source>
</reference>
<dbReference type="InterPro" id="IPR039564">
    <property type="entry name" value="Peptidase_C39-like"/>
</dbReference>
<evidence type="ECO:0000313" key="3">
    <source>
        <dbReference type="EMBL" id="MBA8950704.1"/>
    </source>
</evidence>
<comment type="caution">
    <text evidence="3">The sequence shown here is derived from an EMBL/GenBank/DDBJ whole genome shotgun (WGS) entry which is preliminary data.</text>
</comment>
<accession>A0A7W3LM71</accession>
<name>A0A7W3LM71_ACTNM</name>
<dbReference type="Gene3D" id="3.90.70.10">
    <property type="entry name" value="Cysteine proteinases"/>
    <property type="match status" value="1"/>
</dbReference>
<sequence length="217" mass="23000">MTPLFAAPAVAPAHAAAPAAPASAPVEQVVSVPLETGPGEVHAAATKKVSIKTQKQQKSYWCAPAAGRALLSAYISRGLPSQSKLAGWMGTKPPDGTWESGMRNGLRKALQTYAGRPYEVVVLNPKSQSAFLTNVKAAVGSKKKPLIYRVLVGHKPWGRTTGNRAGHFMVVYGYTTGSNPKILWWDPADNTRRTASLSKSWASVKKAGHRGTTAVAS</sequence>
<proteinExistence type="predicted"/>
<dbReference type="Pfam" id="PF13529">
    <property type="entry name" value="Peptidase_C39_2"/>
    <property type="match status" value="1"/>
</dbReference>
<evidence type="ECO:0000256" key="1">
    <source>
        <dbReference type="SAM" id="SignalP"/>
    </source>
</evidence>
<gene>
    <name evidence="3" type="ORF">HNR61_002317</name>
</gene>
<dbReference type="RefSeq" id="WP_182843065.1">
    <property type="nucleotide sequence ID" value="NZ_BAAALP010000022.1"/>
</dbReference>
<dbReference type="AlphaFoldDB" id="A0A7W3LM71"/>
<organism evidence="3 4">
    <name type="scientific">Actinomadura namibiensis</name>
    <dbReference type="NCBI Taxonomy" id="182080"/>
    <lineage>
        <taxon>Bacteria</taxon>
        <taxon>Bacillati</taxon>
        <taxon>Actinomycetota</taxon>
        <taxon>Actinomycetes</taxon>
        <taxon>Streptosporangiales</taxon>
        <taxon>Thermomonosporaceae</taxon>
        <taxon>Actinomadura</taxon>
    </lineage>
</organism>
<keyword evidence="4" id="KW-1185">Reference proteome</keyword>
<keyword evidence="1" id="KW-0732">Signal</keyword>
<feature type="domain" description="Peptidase C39-like" evidence="2">
    <location>
        <begin position="50"/>
        <end position="188"/>
    </location>
</feature>